<evidence type="ECO:0000256" key="1">
    <source>
        <dbReference type="ARBA" id="ARBA00000085"/>
    </source>
</evidence>
<dbReference type="Gene3D" id="3.40.50.2300">
    <property type="match status" value="1"/>
</dbReference>
<dbReference type="InterPro" id="IPR001789">
    <property type="entry name" value="Sig_transdc_resp-reg_receiver"/>
</dbReference>
<protein>
    <recommendedName>
        <fullName evidence="2">histidine kinase</fullName>
        <ecNumber evidence="2">2.7.13.3</ecNumber>
    </recommendedName>
</protein>
<dbReference type="Pfam" id="PF00512">
    <property type="entry name" value="HisKA"/>
    <property type="match status" value="1"/>
</dbReference>
<keyword evidence="5" id="KW-0472">Membrane</keyword>
<dbReference type="PROSITE" id="PS50110">
    <property type="entry name" value="RESPONSE_REGULATORY"/>
    <property type="match status" value="1"/>
</dbReference>
<dbReference type="SMART" id="SM00388">
    <property type="entry name" value="HisKA"/>
    <property type="match status" value="1"/>
</dbReference>
<proteinExistence type="predicted"/>
<dbReference type="SUPFAM" id="SSF47384">
    <property type="entry name" value="Homodimeric domain of signal transducing histidine kinase"/>
    <property type="match status" value="1"/>
</dbReference>
<feature type="domain" description="Response regulatory" evidence="7">
    <location>
        <begin position="696"/>
        <end position="812"/>
    </location>
</feature>
<comment type="caution">
    <text evidence="4">Lacks conserved residue(s) required for the propagation of feature annotation.</text>
</comment>
<dbReference type="InterPro" id="IPR004358">
    <property type="entry name" value="Sig_transdc_His_kin-like_C"/>
</dbReference>
<evidence type="ECO:0000256" key="3">
    <source>
        <dbReference type="ARBA" id="ARBA00022553"/>
    </source>
</evidence>
<dbReference type="EC" id="2.7.13.3" evidence="2"/>
<dbReference type="CDD" id="cd00082">
    <property type="entry name" value="HisKA"/>
    <property type="match status" value="1"/>
</dbReference>
<dbReference type="Pfam" id="PF19443">
    <property type="entry name" value="DAHL"/>
    <property type="match status" value="1"/>
</dbReference>
<dbReference type="NCBIfam" id="NF010411">
    <property type="entry name" value="PRK13837.1"/>
    <property type="match status" value="1"/>
</dbReference>
<organism evidence="8 9">
    <name type="scientific">Bradyrhizobium erythrophlei</name>
    <dbReference type="NCBI Taxonomy" id="1437360"/>
    <lineage>
        <taxon>Bacteria</taxon>
        <taxon>Pseudomonadati</taxon>
        <taxon>Pseudomonadota</taxon>
        <taxon>Alphaproteobacteria</taxon>
        <taxon>Hyphomicrobiales</taxon>
        <taxon>Nitrobacteraceae</taxon>
        <taxon>Bradyrhizobium</taxon>
    </lineage>
</organism>
<dbReference type="Gene3D" id="1.10.287.130">
    <property type="match status" value="1"/>
</dbReference>
<evidence type="ECO:0000259" key="7">
    <source>
        <dbReference type="PROSITE" id="PS50110"/>
    </source>
</evidence>
<dbReference type="PRINTS" id="PR00344">
    <property type="entry name" value="BCTRLSENSOR"/>
</dbReference>
<keyword evidence="8" id="KW-0418">Kinase</keyword>
<dbReference type="PANTHER" id="PTHR43065">
    <property type="entry name" value="SENSOR HISTIDINE KINASE"/>
    <property type="match status" value="1"/>
</dbReference>
<accession>A0A1M5NVI0</accession>
<evidence type="ECO:0000259" key="6">
    <source>
        <dbReference type="PROSITE" id="PS50109"/>
    </source>
</evidence>
<evidence type="ECO:0000256" key="5">
    <source>
        <dbReference type="SAM" id="Phobius"/>
    </source>
</evidence>
<dbReference type="Gene3D" id="3.30.565.10">
    <property type="entry name" value="Histidine kinase-like ATPase, C-terminal domain"/>
    <property type="match status" value="1"/>
</dbReference>
<dbReference type="SMART" id="SM00387">
    <property type="entry name" value="HATPase_c"/>
    <property type="match status" value="1"/>
</dbReference>
<dbReference type="RefSeq" id="WP_079568129.1">
    <property type="nucleotide sequence ID" value="NZ_LT670818.1"/>
</dbReference>
<name>A0A1M5NVI0_9BRAD</name>
<keyword evidence="5" id="KW-0812">Transmembrane</keyword>
<gene>
    <name evidence="8" type="ORF">SAMN05444169_4866</name>
</gene>
<dbReference type="SUPFAM" id="SSF55874">
    <property type="entry name" value="ATPase domain of HSP90 chaperone/DNA topoisomerase II/histidine kinase"/>
    <property type="match status" value="1"/>
</dbReference>
<dbReference type="EMBL" id="LT670818">
    <property type="protein sequence ID" value="SHG93478.1"/>
    <property type="molecule type" value="Genomic_DNA"/>
</dbReference>
<dbReference type="PANTHER" id="PTHR43065:SF42">
    <property type="entry name" value="TWO-COMPONENT SENSOR PPRA"/>
    <property type="match status" value="1"/>
</dbReference>
<evidence type="ECO:0000256" key="2">
    <source>
        <dbReference type="ARBA" id="ARBA00012438"/>
    </source>
</evidence>
<dbReference type="InterPro" id="IPR036097">
    <property type="entry name" value="HisK_dim/P_sf"/>
</dbReference>
<keyword evidence="8" id="KW-0808">Transferase</keyword>
<dbReference type="GO" id="GO:0000155">
    <property type="term" value="F:phosphorelay sensor kinase activity"/>
    <property type="evidence" value="ECO:0007669"/>
    <property type="project" value="InterPro"/>
</dbReference>
<dbReference type="InterPro" id="IPR005467">
    <property type="entry name" value="His_kinase_dom"/>
</dbReference>
<dbReference type="InterPro" id="IPR045812">
    <property type="entry name" value="DAHL"/>
</dbReference>
<dbReference type="Proteomes" id="UP000190675">
    <property type="component" value="Chromosome I"/>
</dbReference>
<dbReference type="OrthoDB" id="7533341at2"/>
<reference evidence="8 9" key="1">
    <citation type="submission" date="2016-11" db="EMBL/GenBank/DDBJ databases">
        <authorList>
            <person name="Jaros S."/>
            <person name="Januszkiewicz K."/>
            <person name="Wedrychowicz H."/>
        </authorList>
    </citation>
    <scope>NUCLEOTIDE SEQUENCE [LARGE SCALE GENOMIC DNA]</scope>
    <source>
        <strain evidence="8 9">GAS242</strain>
    </source>
</reference>
<feature type="transmembrane region" description="Helical" evidence="5">
    <location>
        <begin position="241"/>
        <end position="260"/>
    </location>
</feature>
<evidence type="ECO:0000313" key="9">
    <source>
        <dbReference type="Proteomes" id="UP000190675"/>
    </source>
</evidence>
<dbReference type="InterPro" id="IPR003594">
    <property type="entry name" value="HATPase_dom"/>
</dbReference>
<dbReference type="InterPro" id="IPR011006">
    <property type="entry name" value="CheY-like_superfamily"/>
</dbReference>
<keyword evidence="3" id="KW-0597">Phosphoprotein</keyword>
<dbReference type="AlphaFoldDB" id="A0A1M5NVI0"/>
<keyword evidence="5" id="KW-1133">Transmembrane helix</keyword>
<dbReference type="Pfam" id="PF02518">
    <property type="entry name" value="HATPase_c"/>
    <property type="match status" value="1"/>
</dbReference>
<dbReference type="SUPFAM" id="SSF52172">
    <property type="entry name" value="CheY-like"/>
    <property type="match status" value="1"/>
</dbReference>
<dbReference type="PROSITE" id="PS50109">
    <property type="entry name" value="HIS_KIN"/>
    <property type="match status" value="1"/>
</dbReference>
<evidence type="ECO:0000313" key="8">
    <source>
        <dbReference type="EMBL" id="SHG93478.1"/>
    </source>
</evidence>
<comment type="catalytic activity">
    <reaction evidence="1">
        <text>ATP + protein L-histidine = ADP + protein N-phospho-L-histidine.</text>
        <dbReference type="EC" id="2.7.13.3"/>
    </reaction>
</comment>
<evidence type="ECO:0000256" key="4">
    <source>
        <dbReference type="PROSITE-ProRule" id="PRU00169"/>
    </source>
</evidence>
<sequence>MKVTPAAAIVSLLVLLLTWLSLRAINPEAELFDLAFAALDRFAMLESALYRDVFTARAGTLRNYDPLVREINELHESLSRLRETAAIDSETTAALDQLVASVDQQEKLVERFKSDNALLHNSLAVFGRFSVRPVSSDLGPTISAAAAAMLHFTLDTSSAAARDVQDRLDELGNRARSSGDSESVEALLAHGRLLHDLLPAVDNTLTAMRALQRNRDQDSLRAMILMRQGISRTTARQYRRLLYGTSLLLVGFLVYLGLRLRTRANALQRRAAFEHVLAGISMRFINAPSQNIDAEIVRALADMVNCIGSDRAYFVLSGPTPRLHVWCRAGMSFSPGWPEAAPVLAAQLGPSADGIVHVPRVSRMPPGENKDACVALGIGGWACVTNVDKDGTRVALGFDAMGRPCRITASGELSLLRMALDAIVYAVERHTMEKERSRLETRLQQAQRMETVGTLTSGIAHNFNNILGGILGHSEVIEEHLGPDARPLRNLDAIRRGAERARDLVDQILTFGRHRDARRRPLSARAVITEAASLLNVSLPPGIDLVIHEPPVTAVVSGELAQLQQVILNLCNNAAQAMENSGRIEVETEVHEVADGHLLTHGELQAGRYVRIAVRDTGRGVDKLTLARLFEPFFTTRPTGNGLGLATVHEIVRDHTGAMNVESTGEGSRFEVWLPCLATATPGLDAPVRPLGFGETVLIAASDSARLLRDEEILAALGYEPVGFTAADAALAACRAAPERFDVLIVGHLGSTKSSLELAAALHEAAPHLPIVLATKSTDEIKINSLMLSGIADVVHWPLVTAEIAAALNRCSQLTGPEAKPPPNSSHGAYWLA</sequence>
<dbReference type="InterPro" id="IPR036890">
    <property type="entry name" value="HATPase_C_sf"/>
</dbReference>
<feature type="domain" description="Histidine kinase" evidence="6">
    <location>
        <begin position="458"/>
        <end position="678"/>
    </location>
</feature>
<dbReference type="InterPro" id="IPR003661">
    <property type="entry name" value="HisK_dim/P_dom"/>
</dbReference>